<protein>
    <submittedName>
        <fullName evidence="14">Uncharacterized protein</fullName>
    </submittedName>
</protein>
<dbReference type="InterPro" id="IPR023321">
    <property type="entry name" value="PINIT"/>
</dbReference>
<organism evidence="14 15">
    <name type="scientific">Hermetia illucens</name>
    <name type="common">Black soldier fly</name>
    <dbReference type="NCBI Taxonomy" id="343691"/>
    <lineage>
        <taxon>Eukaryota</taxon>
        <taxon>Metazoa</taxon>
        <taxon>Ecdysozoa</taxon>
        <taxon>Arthropoda</taxon>
        <taxon>Hexapoda</taxon>
        <taxon>Insecta</taxon>
        <taxon>Pterygota</taxon>
        <taxon>Neoptera</taxon>
        <taxon>Endopterygota</taxon>
        <taxon>Diptera</taxon>
        <taxon>Brachycera</taxon>
        <taxon>Stratiomyomorpha</taxon>
        <taxon>Stratiomyidae</taxon>
        <taxon>Hermetiinae</taxon>
        <taxon>Hermetia</taxon>
    </lineage>
</organism>
<feature type="region of interest" description="Disordered" evidence="11">
    <location>
        <begin position="439"/>
        <end position="554"/>
    </location>
</feature>
<proteinExistence type="inferred from homology"/>
<dbReference type="GO" id="GO:0006357">
    <property type="term" value="P:regulation of transcription by RNA polymerase II"/>
    <property type="evidence" value="ECO:0007669"/>
    <property type="project" value="TreeGrafter"/>
</dbReference>
<gene>
    <name evidence="14" type="ORF">HERILL_LOCUS14384</name>
</gene>
<keyword evidence="7" id="KW-0833">Ubl conjugation pathway</keyword>
<dbReference type="PANTHER" id="PTHR10782:SF94">
    <property type="entry name" value="SUPPRESSOR OF VARIEGATION 2-10, ISOFORM I"/>
    <property type="match status" value="1"/>
</dbReference>
<dbReference type="UniPathway" id="UPA00886"/>
<feature type="compositionally biased region" description="Polar residues" evidence="11">
    <location>
        <begin position="532"/>
        <end position="548"/>
    </location>
</feature>
<evidence type="ECO:0000313" key="14">
    <source>
        <dbReference type="EMBL" id="CAD7091989.1"/>
    </source>
</evidence>
<comment type="pathway">
    <text evidence="2">Protein modification; protein sumoylation.</text>
</comment>
<feature type="domain" description="SP-RING-type" evidence="12">
    <location>
        <begin position="297"/>
        <end position="378"/>
    </location>
</feature>
<feature type="region of interest" description="Disordered" evidence="11">
    <location>
        <begin position="55"/>
        <end position="74"/>
    </location>
</feature>
<accession>A0A7R8YZV8</accession>
<keyword evidence="5" id="KW-0479">Metal-binding</keyword>
<evidence type="ECO:0000256" key="2">
    <source>
        <dbReference type="ARBA" id="ARBA00004718"/>
    </source>
</evidence>
<dbReference type="InterPro" id="IPR038654">
    <property type="entry name" value="PINIT_sf"/>
</dbReference>
<dbReference type="Gene3D" id="2.60.120.780">
    <property type="entry name" value="PINIT domain"/>
    <property type="match status" value="1"/>
</dbReference>
<evidence type="ECO:0000256" key="6">
    <source>
        <dbReference type="ARBA" id="ARBA00022771"/>
    </source>
</evidence>
<dbReference type="CDD" id="cd16790">
    <property type="entry name" value="SP-RING_PIAS"/>
    <property type="match status" value="1"/>
</dbReference>
<dbReference type="InterPro" id="IPR013083">
    <property type="entry name" value="Znf_RING/FYVE/PHD"/>
</dbReference>
<dbReference type="GO" id="GO:0097240">
    <property type="term" value="P:chromosome attachment to the nuclear envelope"/>
    <property type="evidence" value="ECO:0007669"/>
    <property type="project" value="UniProtKB-ARBA"/>
</dbReference>
<feature type="compositionally biased region" description="Low complexity" evidence="11">
    <location>
        <begin position="446"/>
        <end position="472"/>
    </location>
</feature>
<name>A0A7R8YZV8_HERIL</name>
<dbReference type="OrthoDB" id="10263264at2759"/>
<evidence type="ECO:0000256" key="9">
    <source>
        <dbReference type="ARBA" id="ARBA00023242"/>
    </source>
</evidence>
<dbReference type="InterPro" id="IPR004181">
    <property type="entry name" value="Znf_MIZ"/>
</dbReference>
<dbReference type="GO" id="GO:0000785">
    <property type="term" value="C:chromatin"/>
    <property type="evidence" value="ECO:0007669"/>
    <property type="project" value="TreeGrafter"/>
</dbReference>
<comment type="similarity">
    <text evidence="3">Belongs to the PIAS family.</text>
</comment>
<keyword evidence="9" id="KW-0539">Nucleus</keyword>
<keyword evidence="8" id="KW-0862">Zinc</keyword>
<dbReference type="Proteomes" id="UP000594454">
    <property type="component" value="Chromosome 6"/>
</dbReference>
<dbReference type="PROSITE" id="PS51044">
    <property type="entry name" value="ZF_SP_RING"/>
    <property type="match status" value="1"/>
</dbReference>
<evidence type="ECO:0000256" key="10">
    <source>
        <dbReference type="PROSITE-ProRule" id="PRU00452"/>
    </source>
</evidence>
<dbReference type="InParanoid" id="A0A7R8YZV8"/>
<dbReference type="GO" id="GO:0005634">
    <property type="term" value="C:nucleus"/>
    <property type="evidence" value="ECO:0007669"/>
    <property type="project" value="UniProtKB-SubCell"/>
</dbReference>
<dbReference type="PANTHER" id="PTHR10782">
    <property type="entry name" value="ZINC FINGER MIZ DOMAIN-CONTAINING PROTEIN"/>
    <property type="match status" value="1"/>
</dbReference>
<dbReference type="GO" id="GO:0008270">
    <property type="term" value="F:zinc ion binding"/>
    <property type="evidence" value="ECO:0007669"/>
    <property type="project" value="UniProtKB-KW"/>
</dbReference>
<dbReference type="FunFam" id="2.60.120.780:FF:000001">
    <property type="entry name" value="E3 SUMO-protein ligase PIAS2 isoform X1"/>
    <property type="match status" value="1"/>
</dbReference>
<dbReference type="GO" id="GO:0003712">
    <property type="term" value="F:transcription coregulator activity"/>
    <property type="evidence" value="ECO:0007669"/>
    <property type="project" value="TreeGrafter"/>
</dbReference>
<evidence type="ECO:0000259" key="12">
    <source>
        <dbReference type="PROSITE" id="PS51044"/>
    </source>
</evidence>
<sequence>MLPQRPDRVRHLARNLMKCGTCQARKSELQMRVIELLERNFHEVAPKIREIYKSCSSEDRNSPSDFGAPDPKRMYQPQLQLPVQPTTPLVPNQMVIPFPGGIQPNFPIHPDVRLKKLAFYDILATLIQPKSLVPTNTQRVQESVHHFTLTPQQATDIASNRDIRNGSKIEHTIQVQLRFCLLETSCEQDDCFPPSIIVKVNNKLCPLPNPIPTNRPNVEPKRPPRPVNVTSNVKLSPTVSNSVSVQWCPDFTRGYVLAAYLVRKLTSQELLRRMKAKGIKPADYTRALIKEKLNEDADCEIATTMLKVSLICPLGKMRMTIPCRASTCSHLQCFDALLYLQMNERKPTWNCPVCDKPAVYETLVIDGYFQEVLVSPLLTGDDNEIQLHKDGSWSTHVMRSESQVLDTPSKHVHHKVEVISDDLEVITTEPDQKIIPKSLASINQQPSSTEPSSTNNEPTSTTTSDTVDLTLSDSDDDLPLKRKTTTKAPTSVGNGQQKTSAVTSTKTKQNDSIISLDSPSPPSSPVLPRNGLSHSGDVSSTTFPNCPSKSAEGSYPPRDLLHNAIRARCDFQCLGAFTTNVWLRQSAFDGFVY</sequence>
<evidence type="ECO:0000256" key="4">
    <source>
        <dbReference type="ARBA" id="ARBA00022679"/>
    </source>
</evidence>
<dbReference type="GO" id="GO:0061665">
    <property type="term" value="F:SUMO ligase activity"/>
    <property type="evidence" value="ECO:0007669"/>
    <property type="project" value="TreeGrafter"/>
</dbReference>
<comment type="subcellular location">
    <subcellularLocation>
        <location evidence="1">Nucleus</location>
    </subcellularLocation>
</comment>
<dbReference type="AlphaFoldDB" id="A0A7R8YZV8"/>
<evidence type="ECO:0000256" key="11">
    <source>
        <dbReference type="SAM" id="MobiDB-lite"/>
    </source>
</evidence>
<dbReference type="PROSITE" id="PS51466">
    <property type="entry name" value="PINIT"/>
    <property type="match status" value="1"/>
</dbReference>
<dbReference type="FunFam" id="3.30.40.10:FF:000247">
    <property type="entry name" value="Uncharacterized protein, isoform B"/>
    <property type="match status" value="1"/>
</dbReference>
<dbReference type="Pfam" id="PF02891">
    <property type="entry name" value="zf-MIZ"/>
    <property type="match status" value="1"/>
</dbReference>
<evidence type="ECO:0000256" key="8">
    <source>
        <dbReference type="ARBA" id="ARBA00022833"/>
    </source>
</evidence>
<feature type="domain" description="PINIT" evidence="13">
    <location>
        <begin position="100"/>
        <end position="265"/>
    </location>
</feature>
<dbReference type="GO" id="GO:0016925">
    <property type="term" value="P:protein sumoylation"/>
    <property type="evidence" value="ECO:0007669"/>
    <property type="project" value="UniProtKB-UniPathway"/>
</dbReference>
<keyword evidence="6 10" id="KW-0863">Zinc-finger</keyword>
<reference evidence="14 15" key="1">
    <citation type="submission" date="2020-11" db="EMBL/GenBank/DDBJ databases">
        <authorList>
            <person name="Wallbank WR R."/>
            <person name="Pardo Diaz C."/>
            <person name="Kozak K."/>
            <person name="Martin S."/>
            <person name="Jiggins C."/>
            <person name="Moest M."/>
            <person name="Warren A I."/>
            <person name="Generalovic N T."/>
            <person name="Byers J.R.P. K."/>
            <person name="Montejo-Kovacevich G."/>
            <person name="Yen C E."/>
        </authorList>
    </citation>
    <scope>NUCLEOTIDE SEQUENCE [LARGE SCALE GENOMIC DNA]</scope>
</reference>
<evidence type="ECO:0000313" key="15">
    <source>
        <dbReference type="Proteomes" id="UP000594454"/>
    </source>
</evidence>
<dbReference type="Pfam" id="PF14324">
    <property type="entry name" value="PINIT"/>
    <property type="match status" value="1"/>
</dbReference>
<dbReference type="Gene3D" id="3.30.40.10">
    <property type="entry name" value="Zinc/RING finger domain, C3HC4 (zinc finger)"/>
    <property type="match status" value="1"/>
</dbReference>
<keyword evidence="15" id="KW-1185">Reference proteome</keyword>
<feature type="compositionally biased region" description="Polar residues" evidence="11">
    <location>
        <begin position="486"/>
        <end position="507"/>
    </location>
</feature>
<dbReference type="EMBL" id="LR899014">
    <property type="protein sequence ID" value="CAD7091989.1"/>
    <property type="molecule type" value="Genomic_DNA"/>
</dbReference>
<evidence type="ECO:0000256" key="5">
    <source>
        <dbReference type="ARBA" id="ARBA00022723"/>
    </source>
</evidence>
<dbReference type="FunCoup" id="A0A7R8YZV8">
    <property type="interactions" value="2334"/>
</dbReference>
<evidence type="ECO:0000259" key="13">
    <source>
        <dbReference type="PROSITE" id="PS51466"/>
    </source>
</evidence>
<keyword evidence="4" id="KW-0808">Transferase</keyword>
<evidence type="ECO:0000256" key="3">
    <source>
        <dbReference type="ARBA" id="ARBA00005383"/>
    </source>
</evidence>
<evidence type="ECO:0000256" key="7">
    <source>
        <dbReference type="ARBA" id="ARBA00022786"/>
    </source>
</evidence>
<evidence type="ECO:0000256" key="1">
    <source>
        <dbReference type="ARBA" id="ARBA00004123"/>
    </source>
</evidence>